<keyword evidence="4" id="KW-1003">Cell membrane</keyword>
<dbReference type="PANTHER" id="PTHR11785:SF514">
    <property type="entry name" value="B(0,+)-TYPE AMINO ACID TRANSPORTER 1-LIKE PROTEIN"/>
    <property type="match status" value="1"/>
</dbReference>
<name>A0A1Y1L9E7_PHOPY</name>
<feature type="region of interest" description="Disordered" evidence="19">
    <location>
        <begin position="1"/>
        <end position="21"/>
    </location>
</feature>
<evidence type="ECO:0000256" key="7">
    <source>
        <dbReference type="ARBA" id="ARBA00022989"/>
    </source>
</evidence>
<keyword evidence="7 20" id="KW-1133">Transmembrane helix</keyword>
<comment type="catalytic activity">
    <reaction evidence="13">
        <text>L-cysteine(out) + L-arginine(in) = L-cysteine(in) + L-arginine(out)</text>
        <dbReference type="Rhea" id="RHEA:71071"/>
        <dbReference type="ChEBI" id="CHEBI:32682"/>
        <dbReference type="ChEBI" id="CHEBI:35235"/>
    </reaction>
    <physiologicalReaction direction="left-to-right" evidence="13">
        <dbReference type="Rhea" id="RHEA:71072"/>
    </physiologicalReaction>
</comment>
<evidence type="ECO:0000256" key="14">
    <source>
        <dbReference type="ARBA" id="ARBA00052732"/>
    </source>
</evidence>
<evidence type="ECO:0000256" key="2">
    <source>
        <dbReference type="ARBA" id="ARBA00009523"/>
    </source>
</evidence>
<feature type="transmembrane region" description="Helical" evidence="20">
    <location>
        <begin position="450"/>
        <end position="469"/>
    </location>
</feature>
<feature type="transmembrane region" description="Helical" evidence="20">
    <location>
        <begin position="166"/>
        <end position="186"/>
    </location>
</feature>
<evidence type="ECO:0000256" key="12">
    <source>
        <dbReference type="ARBA" id="ARBA00051835"/>
    </source>
</evidence>
<feature type="transmembrane region" description="Helical" evidence="20">
    <location>
        <begin position="362"/>
        <end position="381"/>
    </location>
</feature>
<comment type="catalytic activity">
    <reaction evidence="10">
        <text>L-lysine(out) + L-arginine(in) = L-lysine(in) + L-arginine(out)</text>
        <dbReference type="Rhea" id="RHEA:70827"/>
        <dbReference type="ChEBI" id="CHEBI:32551"/>
        <dbReference type="ChEBI" id="CHEBI:32682"/>
    </reaction>
    <physiologicalReaction direction="left-to-right" evidence="10">
        <dbReference type="Rhea" id="RHEA:70828"/>
    </physiologicalReaction>
</comment>
<dbReference type="PIRSF" id="PIRSF006060">
    <property type="entry name" value="AA_transporter"/>
    <property type="match status" value="1"/>
</dbReference>
<evidence type="ECO:0000256" key="9">
    <source>
        <dbReference type="ARBA" id="ARBA00023157"/>
    </source>
</evidence>
<feature type="transmembrane region" description="Helical" evidence="20">
    <location>
        <begin position="316"/>
        <end position="342"/>
    </location>
</feature>
<evidence type="ECO:0000256" key="10">
    <source>
        <dbReference type="ARBA" id="ARBA00051323"/>
    </source>
</evidence>
<keyword evidence="8 20" id="KW-0472">Membrane</keyword>
<keyword evidence="3" id="KW-0813">Transport</keyword>
<evidence type="ECO:0000313" key="21">
    <source>
        <dbReference type="EMBL" id="JAV68206.1"/>
    </source>
</evidence>
<comment type="catalytic activity">
    <reaction evidence="12">
        <text>L-histidine(out) + L-arginine(in) = L-histidine(in) + L-arginine(out)</text>
        <dbReference type="Rhea" id="RHEA:71063"/>
        <dbReference type="ChEBI" id="CHEBI:32682"/>
        <dbReference type="ChEBI" id="CHEBI:57595"/>
    </reaction>
    <physiologicalReaction direction="left-to-right" evidence="12">
        <dbReference type="Rhea" id="RHEA:71064"/>
    </physiologicalReaction>
</comment>
<comment type="catalytic activity">
    <reaction evidence="14">
        <text>L-leucine(out) + L-arginine(in) = L-leucine(in) + L-arginine(out)</text>
        <dbReference type="Rhea" id="RHEA:71059"/>
        <dbReference type="ChEBI" id="CHEBI:32682"/>
        <dbReference type="ChEBI" id="CHEBI:57427"/>
    </reaction>
    <physiologicalReaction direction="left-to-right" evidence="14">
        <dbReference type="Rhea" id="RHEA:71060"/>
    </physiologicalReaction>
</comment>
<dbReference type="InterPro" id="IPR050598">
    <property type="entry name" value="AminoAcid_Transporter"/>
</dbReference>
<evidence type="ECO:0000256" key="4">
    <source>
        <dbReference type="ARBA" id="ARBA00022475"/>
    </source>
</evidence>
<sequence>MTVSEKMTKGDQNGPTENGNGAKAVQLKREMGLFSAVNMILGVIIGSGIFVSSASALNHAGSVGMCIIVWIVCGIISLLGALTFAELGTVVPRSGAEYAFYMDSFGPLHPFWGKLPAFLCSWVYVIALRPAEVAVITLTFAEYACQPLFDYLGMFQKSDKDNVAKLISIVVLGIITFINVTSVKLYVKIQNIFSSFKVIACIVVILGGVYQWCIGNFDNLNTGFEGTKYSAKDIALAFYSGLWAYDGWNAVTTVTEELKDPEKNILRSICISVPIVTFLYVFVNVAYMTALSVPEMVDAPAVAVAFGEKALGPVQFLIPVGVACATFGCALSIQFSVTRICFVSGQDGHMIECLSYVHYKRLTPVPAVVMQGILTFLYIIVGNINELIEFASFLIWVGYGTAMFSLLILRKTQPNAPRPYRVPIWIVIFIMLVAVFLAVIPMVTDPSVKYLFAIGFMLLGAFVYYGFVYRKNRPRIMDKITYAVQVLFEVVPVDSHED</sequence>
<keyword evidence="6 20" id="KW-0812">Transmembrane</keyword>
<dbReference type="GO" id="GO:0016324">
    <property type="term" value="C:apical plasma membrane"/>
    <property type="evidence" value="ECO:0007669"/>
    <property type="project" value="UniProtKB-SubCell"/>
</dbReference>
<evidence type="ECO:0000256" key="3">
    <source>
        <dbReference type="ARBA" id="ARBA00022448"/>
    </source>
</evidence>
<organism evidence="21">
    <name type="scientific">Photinus pyralis</name>
    <name type="common">Common eastern firefly</name>
    <name type="synonym">Lampyris pyralis</name>
    <dbReference type="NCBI Taxonomy" id="7054"/>
    <lineage>
        <taxon>Eukaryota</taxon>
        <taxon>Metazoa</taxon>
        <taxon>Ecdysozoa</taxon>
        <taxon>Arthropoda</taxon>
        <taxon>Hexapoda</taxon>
        <taxon>Insecta</taxon>
        <taxon>Pterygota</taxon>
        <taxon>Neoptera</taxon>
        <taxon>Endopterygota</taxon>
        <taxon>Coleoptera</taxon>
        <taxon>Polyphaga</taxon>
        <taxon>Elateriformia</taxon>
        <taxon>Elateroidea</taxon>
        <taxon>Lampyridae</taxon>
        <taxon>Lampyrinae</taxon>
        <taxon>Photinus</taxon>
    </lineage>
</organism>
<dbReference type="Gene3D" id="1.20.1740.10">
    <property type="entry name" value="Amino acid/polyamine transporter I"/>
    <property type="match status" value="1"/>
</dbReference>
<feature type="compositionally biased region" description="Polar residues" evidence="19">
    <location>
        <begin position="1"/>
        <end position="19"/>
    </location>
</feature>
<evidence type="ECO:0000256" key="6">
    <source>
        <dbReference type="ARBA" id="ARBA00022692"/>
    </source>
</evidence>
<comment type="subcellular location">
    <subcellularLocation>
        <location evidence="1">Apical cell membrane</location>
        <topology evidence="1">Multi-pass membrane protein</topology>
    </subcellularLocation>
</comment>
<evidence type="ECO:0000256" key="17">
    <source>
        <dbReference type="ARBA" id="ARBA00083296"/>
    </source>
</evidence>
<comment type="similarity">
    <text evidence="2">Belongs to the amino acid-polyamine-organocation (APC) superfamily.</text>
</comment>
<comment type="catalytic activity">
    <reaction evidence="11">
        <text>L-cystine(out) + L-arginine(in) = L-cystine(in) + L-arginine(out)</text>
        <dbReference type="Rhea" id="RHEA:71075"/>
        <dbReference type="ChEBI" id="CHEBI:32682"/>
        <dbReference type="ChEBI" id="CHEBI:35491"/>
    </reaction>
    <physiologicalReaction direction="left-to-right" evidence="11">
        <dbReference type="Rhea" id="RHEA:71076"/>
    </physiologicalReaction>
</comment>
<dbReference type="FunFam" id="1.20.1740.10:FF:000015">
    <property type="entry name" value="B(0,+)-type amino acid transporter 1"/>
    <property type="match status" value="1"/>
</dbReference>
<evidence type="ECO:0000256" key="11">
    <source>
        <dbReference type="ARBA" id="ARBA00051814"/>
    </source>
</evidence>
<dbReference type="GO" id="GO:0015179">
    <property type="term" value="F:L-amino acid transmembrane transporter activity"/>
    <property type="evidence" value="ECO:0007669"/>
    <property type="project" value="TreeGrafter"/>
</dbReference>
<proteinExistence type="inferred from homology"/>
<feature type="transmembrane region" description="Helical" evidence="20">
    <location>
        <begin position="387"/>
        <end position="410"/>
    </location>
</feature>
<feature type="transmembrane region" description="Helical" evidence="20">
    <location>
        <begin position="63"/>
        <end position="85"/>
    </location>
</feature>
<keyword evidence="9" id="KW-1015">Disulfide bond</keyword>
<feature type="transmembrane region" description="Helical" evidence="20">
    <location>
        <begin position="31"/>
        <end position="51"/>
    </location>
</feature>
<evidence type="ECO:0000256" key="18">
    <source>
        <dbReference type="ARBA" id="ARBA00093193"/>
    </source>
</evidence>
<dbReference type="Pfam" id="PF13520">
    <property type="entry name" value="AA_permease_2"/>
    <property type="match status" value="1"/>
</dbReference>
<evidence type="ECO:0000256" key="16">
    <source>
        <dbReference type="ARBA" id="ARBA00079910"/>
    </source>
</evidence>
<evidence type="ECO:0000256" key="1">
    <source>
        <dbReference type="ARBA" id="ARBA00004424"/>
    </source>
</evidence>
<dbReference type="AlphaFoldDB" id="A0A1Y1L9E7"/>
<dbReference type="InterPro" id="IPR002293">
    <property type="entry name" value="AA/rel_permease1"/>
</dbReference>
<feature type="transmembrane region" description="Helical" evidence="20">
    <location>
        <begin position="192"/>
        <end position="213"/>
    </location>
</feature>
<protein>
    <recommendedName>
        <fullName evidence="15">b(0,+)-type amino acid transporter 1</fullName>
    </recommendedName>
    <alternativeName>
        <fullName evidence="16">Glycoprotein-associated amino acid transporter b0,+AT1</fullName>
    </alternativeName>
    <alternativeName>
        <fullName evidence="17">Solute carrier family 7 member 9</fullName>
    </alternativeName>
</protein>
<accession>A0A1Y1L9E7</accession>
<dbReference type="PANTHER" id="PTHR11785">
    <property type="entry name" value="AMINO ACID TRANSPORTER"/>
    <property type="match status" value="1"/>
</dbReference>
<keyword evidence="5" id="KW-0597">Phosphoprotein</keyword>
<evidence type="ECO:0000256" key="15">
    <source>
        <dbReference type="ARBA" id="ARBA00074336"/>
    </source>
</evidence>
<evidence type="ECO:0000256" key="19">
    <source>
        <dbReference type="SAM" id="MobiDB-lite"/>
    </source>
</evidence>
<evidence type="ECO:0000256" key="8">
    <source>
        <dbReference type="ARBA" id="ARBA00023136"/>
    </source>
</evidence>
<reference evidence="21" key="1">
    <citation type="journal article" date="2016" name="Sci. Rep.">
        <title>Molecular characterization of firefly nuptial gifts: a multi-omics approach sheds light on postcopulatory sexual selection.</title>
        <authorList>
            <person name="Al-Wathiqui N."/>
            <person name="Fallon T.R."/>
            <person name="South A."/>
            <person name="Weng J.K."/>
            <person name="Lewis S.M."/>
        </authorList>
    </citation>
    <scope>NUCLEOTIDE SEQUENCE</scope>
</reference>
<evidence type="ECO:0000256" key="20">
    <source>
        <dbReference type="SAM" id="Phobius"/>
    </source>
</evidence>
<comment type="catalytic activity">
    <reaction evidence="18">
        <text>L-phenylalanine(out) + L-arginine(in) = L-phenylalanine(in) + L-arginine(out)</text>
        <dbReference type="Rhea" id="RHEA:71067"/>
        <dbReference type="ChEBI" id="CHEBI:32682"/>
        <dbReference type="ChEBI" id="CHEBI:58095"/>
    </reaction>
    <physiologicalReaction direction="left-to-right" evidence="18">
        <dbReference type="Rhea" id="RHEA:71068"/>
    </physiologicalReaction>
</comment>
<feature type="transmembrane region" description="Helical" evidence="20">
    <location>
        <begin position="422"/>
        <end position="444"/>
    </location>
</feature>
<evidence type="ECO:0000256" key="5">
    <source>
        <dbReference type="ARBA" id="ARBA00022553"/>
    </source>
</evidence>
<feature type="transmembrane region" description="Helical" evidence="20">
    <location>
        <begin position="269"/>
        <end position="290"/>
    </location>
</feature>
<dbReference type="EMBL" id="GEZM01066079">
    <property type="protein sequence ID" value="JAV68206.1"/>
    <property type="molecule type" value="Transcribed_RNA"/>
</dbReference>
<evidence type="ECO:0000256" key="13">
    <source>
        <dbReference type="ARBA" id="ARBA00052179"/>
    </source>
</evidence>